<evidence type="ECO:0000256" key="3">
    <source>
        <dbReference type="ARBA" id="ARBA00022475"/>
    </source>
</evidence>
<dbReference type="PANTHER" id="PTHR43227">
    <property type="entry name" value="BLL4140 PROTEIN"/>
    <property type="match status" value="1"/>
</dbReference>
<dbReference type="InterPro" id="IPR050809">
    <property type="entry name" value="UgpAE/MalFG_permease"/>
</dbReference>
<keyword evidence="6 7" id="KW-0472">Membrane</keyword>
<comment type="similarity">
    <text evidence="7">Belongs to the binding-protein-dependent transport system permease family.</text>
</comment>
<dbReference type="SUPFAM" id="SSF161098">
    <property type="entry name" value="MetI-like"/>
    <property type="match status" value="1"/>
</dbReference>
<dbReference type="Pfam" id="PF00528">
    <property type="entry name" value="BPD_transp_1"/>
    <property type="match status" value="1"/>
</dbReference>
<evidence type="ECO:0000259" key="8">
    <source>
        <dbReference type="PROSITE" id="PS50928"/>
    </source>
</evidence>
<keyword evidence="3" id="KW-1003">Cell membrane</keyword>
<dbReference type="GO" id="GO:0005886">
    <property type="term" value="C:plasma membrane"/>
    <property type="evidence" value="ECO:0007669"/>
    <property type="project" value="UniProtKB-SubCell"/>
</dbReference>
<feature type="transmembrane region" description="Helical" evidence="7">
    <location>
        <begin position="219"/>
        <end position="241"/>
    </location>
</feature>
<evidence type="ECO:0000256" key="7">
    <source>
        <dbReference type="RuleBase" id="RU363032"/>
    </source>
</evidence>
<proteinExistence type="inferred from homology"/>
<protein>
    <submittedName>
        <fullName evidence="9">Sugar ABC transporter permease</fullName>
    </submittedName>
</protein>
<dbReference type="EMBL" id="JAHQCW010000019">
    <property type="protein sequence ID" value="MBU9737322.1"/>
    <property type="molecule type" value="Genomic_DNA"/>
</dbReference>
<dbReference type="InterPro" id="IPR035906">
    <property type="entry name" value="MetI-like_sf"/>
</dbReference>
<evidence type="ECO:0000256" key="2">
    <source>
        <dbReference type="ARBA" id="ARBA00022448"/>
    </source>
</evidence>
<dbReference type="InterPro" id="IPR000515">
    <property type="entry name" value="MetI-like"/>
</dbReference>
<gene>
    <name evidence="9" type="ORF">KTH89_12300</name>
</gene>
<feature type="domain" description="ABC transmembrane type-1" evidence="8">
    <location>
        <begin position="74"/>
        <end position="294"/>
    </location>
</feature>
<reference evidence="9" key="1">
    <citation type="submission" date="2021-06" db="EMBL/GenBank/DDBJ databases">
        <title>Description of novel taxa of the family Lachnospiraceae.</title>
        <authorList>
            <person name="Chaplin A.V."/>
            <person name="Sokolova S.R."/>
            <person name="Pikina A.P."/>
            <person name="Korzhanova M."/>
            <person name="Belova V."/>
            <person name="Korostin D."/>
            <person name="Efimov B.A."/>
        </authorList>
    </citation>
    <scope>NUCLEOTIDE SEQUENCE</scope>
    <source>
        <strain evidence="9">ASD5720</strain>
    </source>
</reference>
<dbReference type="CDD" id="cd06261">
    <property type="entry name" value="TM_PBP2"/>
    <property type="match status" value="1"/>
</dbReference>
<evidence type="ECO:0000256" key="5">
    <source>
        <dbReference type="ARBA" id="ARBA00022989"/>
    </source>
</evidence>
<sequence length="305" mass="33998">MKKILNMVKQRPFLFFIAPGALLYLVLIIYPMFSTFVNSFCQWDGIGEKLFIGLSNFKMLFTDPIYAPQFLNALKNSFIFVVLCYIIQVPLAFYFAYVINRKVFLSKTCQLLIFMPQVISQVAVGLLVLLFLDPNFGVVNNGLRAIGLGSWARGWLGDPVILKLVVAVILTWKGIGIPMMLLIANMQSIPAEYEEAAALDGANEWNKFRYITLPLLKPALTNIIVLIFINGIATFDIPYLLGGMNGGPSGAIDTLGTMFYRVAFGSKYLTNNMGLATAIAVIQFLIMVTVSVIQISLLKRNETEY</sequence>
<comment type="caution">
    <text evidence="9">The sequence shown here is derived from an EMBL/GenBank/DDBJ whole genome shotgun (WGS) entry which is preliminary data.</text>
</comment>
<keyword evidence="4 7" id="KW-0812">Transmembrane</keyword>
<accession>A0A949K0Y4</accession>
<dbReference type="PANTHER" id="PTHR43227:SF8">
    <property type="entry name" value="DIACETYLCHITOBIOSE UPTAKE SYSTEM PERMEASE PROTEIN DASB"/>
    <property type="match status" value="1"/>
</dbReference>
<evidence type="ECO:0000256" key="1">
    <source>
        <dbReference type="ARBA" id="ARBA00004651"/>
    </source>
</evidence>
<feature type="transmembrane region" description="Helical" evidence="7">
    <location>
        <begin position="78"/>
        <end position="99"/>
    </location>
</feature>
<keyword evidence="10" id="KW-1185">Reference proteome</keyword>
<dbReference type="GO" id="GO:0055085">
    <property type="term" value="P:transmembrane transport"/>
    <property type="evidence" value="ECO:0007669"/>
    <property type="project" value="InterPro"/>
</dbReference>
<organism evidence="9 10">
    <name type="scientific">Diplocloster agilis</name>
    <dbReference type="NCBI Taxonomy" id="2850323"/>
    <lineage>
        <taxon>Bacteria</taxon>
        <taxon>Bacillati</taxon>
        <taxon>Bacillota</taxon>
        <taxon>Clostridia</taxon>
        <taxon>Lachnospirales</taxon>
        <taxon>Lachnospiraceae</taxon>
        <taxon>Diplocloster</taxon>
    </lineage>
</organism>
<dbReference type="Proteomes" id="UP000712157">
    <property type="component" value="Unassembled WGS sequence"/>
</dbReference>
<dbReference type="Gene3D" id="1.10.3720.10">
    <property type="entry name" value="MetI-like"/>
    <property type="match status" value="1"/>
</dbReference>
<evidence type="ECO:0000256" key="6">
    <source>
        <dbReference type="ARBA" id="ARBA00023136"/>
    </source>
</evidence>
<keyword evidence="2 7" id="KW-0813">Transport</keyword>
<dbReference type="AlphaFoldDB" id="A0A949K0Y4"/>
<evidence type="ECO:0000313" key="9">
    <source>
        <dbReference type="EMBL" id="MBU9737322.1"/>
    </source>
</evidence>
<name>A0A949K0Y4_9FIRM</name>
<feature type="transmembrane region" description="Helical" evidence="7">
    <location>
        <begin position="111"/>
        <end position="132"/>
    </location>
</feature>
<feature type="transmembrane region" description="Helical" evidence="7">
    <location>
        <begin position="275"/>
        <end position="298"/>
    </location>
</feature>
<feature type="transmembrane region" description="Helical" evidence="7">
    <location>
        <begin position="12"/>
        <end position="33"/>
    </location>
</feature>
<comment type="subcellular location">
    <subcellularLocation>
        <location evidence="1 7">Cell membrane</location>
        <topology evidence="1 7">Multi-pass membrane protein</topology>
    </subcellularLocation>
</comment>
<dbReference type="RefSeq" id="WP_158342480.1">
    <property type="nucleotide sequence ID" value="NZ_JAHQCW010000019.1"/>
</dbReference>
<feature type="transmembrane region" description="Helical" evidence="7">
    <location>
        <begin position="160"/>
        <end position="183"/>
    </location>
</feature>
<evidence type="ECO:0000313" key="10">
    <source>
        <dbReference type="Proteomes" id="UP000712157"/>
    </source>
</evidence>
<evidence type="ECO:0000256" key="4">
    <source>
        <dbReference type="ARBA" id="ARBA00022692"/>
    </source>
</evidence>
<dbReference type="PROSITE" id="PS50928">
    <property type="entry name" value="ABC_TM1"/>
    <property type="match status" value="1"/>
</dbReference>
<keyword evidence="5 7" id="KW-1133">Transmembrane helix</keyword>